<feature type="region of interest" description="Disordered" evidence="1">
    <location>
        <begin position="68"/>
        <end position="104"/>
    </location>
</feature>
<reference evidence="3 4" key="1">
    <citation type="submission" date="2021-06" db="EMBL/GenBank/DDBJ databases">
        <authorList>
            <person name="Palmer J.M."/>
        </authorList>
    </citation>
    <scope>NUCLEOTIDE SEQUENCE [LARGE SCALE GENOMIC DNA]</scope>
    <source>
        <strain evidence="3 4">CL_MEX2019</strain>
        <tissue evidence="3">Muscle</tissue>
    </source>
</reference>
<organism evidence="3 4">
    <name type="scientific">Characodon lateralis</name>
    <dbReference type="NCBI Taxonomy" id="208331"/>
    <lineage>
        <taxon>Eukaryota</taxon>
        <taxon>Metazoa</taxon>
        <taxon>Chordata</taxon>
        <taxon>Craniata</taxon>
        <taxon>Vertebrata</taxon>
        <taxon>Euteleostomi</taxon>
        <taxon>Actinopterygii</taxon>
        <taxon>Neopterygii</taxon>
        <taxon>Teleostei</taxon>
        <taxon>Neoteleostei</taxon>
        <taxon>Acanthomorphata</taxon>
        <taxon>Ovalentaria</taxon>
        <taxon>Atherinomorphae</taxon>
        <taxon>Cyprinodontiformes</taxon>
        <taxon>Goodeidae</taxon>
        <taxon>Characodon</taxon>
    </lineage>
</organism>
<comment type="caution">
    <text evidence="3">The sequence shown here is derived from an EMBL/GenBank/DDBJ whole genome shotgun (WGS) entry which is preliminary data.</text>
</comment>
<protein>
    <recommendedName>
        <fullName evidence="5">Secreted protein</fullName>
    </recommendedName>
</protein>
<name>A0ABU7EC20_9TELE</name>
<sequence length="104" mass="11402">MYFRRSHLLLLICAPPSHCTVSSQASNLTAINSNVNSSTALTCGGGASVVSGSSQVYLCSAFQQQGTQSDVHEKKHYNDTENQTQKNKSNDINNPWEFTGKSWF</sequence>
<keyword evidence="4" id="KW-1185">Reference proteome</keyword>
<evidence type="ECO:0000313" key="3">
    <source>
        <dbReference type="EMBL" id="MED6284749.1"/>
    </source>
</evidence>
<accession>A0ABU7EC20</accession>
<feature type="signal peptide" evidence="2">
    <location>
        <begin position="1"/>
        <end position="19"/>
    </location>
</feature>
<evidence type="ECO:0000256" key="2">
    <source>
        <dbReference type="SAM" id="SignalP"/>
    </source>
</evidence>
<evidence type="ECO:0000313" key="4">
    <source>
        <dbReference type="Proteomes" id="UP001352852"/>
    </source>
</evidence>
<feature type="chain" id="PRO_5046434103" description="Secreted protein" evidence="2">
    <location>
        <begin position="20"/>
        <end position="104"/>
    </location>
</feature>
<dbReference type="EMBL" id="JAHUTJ010051405">
    <property type="protein sequence ID" value="MED6284749.1"/>
    <property type="molecule type" value="Genomic_DNA"/>
</dbReference>
<dbReference type="Proteomes" id="UP001352852">
    <property type="component" value="Unassembled WGS sequence"/>
</dbReference>
<proteinExistence type="predicted"/>
<evidence type="ECO:0000256" key="1">
    <source>
        <dbReference type="SAM" id="MobiDB-lite"/>
    </source>
</evidence>
<evidence type="ECO:0008006" key="5">
    <source>
        <dbReference type="Google" id="ProtNLM"/>
    </source>
</evidence>
<feature type="compositionally biased region" description="Basic and acidic residues" evidence="1">
    <location>
        <begin position="70"/>
        <end position="79"/>
    </location>
</feature>
<gene>
    <name evidence="3" type="ORF">CHARACLAT_022127</name>
</gene>
<feature type="compositionally biased region" description="Polar residues" evidence="1">
    <location>
        <begin position="80"/>
        <end position="93"/>
    </location>
</feature>
<keyword evidence="2" id="KW-0732">Signal</keyword>